<keyword evidence="7 8" id="KW-0998">Cell outer membrane</keyword>
<dbReference type="PANTHER" id="PTHR47234">
    <property type="match status" value="1"/>
</dbReference>
<evidence type="ECO:0000256" key="2">
    <source>
        <dbReference type="ARBA" id="ARBA00022448"/>
    </source>
</evidence>
<evidence type="ECO:0000256" key="10">
    <source>
        <dbReference type="SAM" id="MobiDB-lite"/>
    </source>
</evidence>
<evidence type="ECO:0000256" key="7">
    <source>
        <dbReference type="ARBA" id="ARBA00023237"/>
    </source>
</evidence>
<comment type="similarity">
    <text evidence="8 9">Belongs to the TonB-dependent receptor family.</text>
</comment>
<keyword evidence="13" id="KW-0675">Receptor</keyword>
<dbReference type="InterPro" id="IPR012910">
    <property type="entry name" value="Plug_dom"/>
</dbReference>
<gene>
    <name evidence="13" type="ORF">H3Z74_14420</name>
</gene>
<dbReference type="InterPro" id="IPR037066">
    <property type="entry name" value="Plug_dom_sf"/>
</dbReference>
<evidence type="ECO:0000256" key="5">
    <source>
        <dbReference type="ARBA" id="ARBA00023077"/>
    </source>
</evidence>
<sequence length="945" mass="101286">MAQVAPTPSEDPASGASEQASDIVVTGTRIRRPDLQSNSPLTIVGSQEIQYQGATTVESVLNRLPQFTADSNENVSNGSDGTSNVNLRNLGSNRVLVLLNGQRLLPQQAIDLNFVPSALVERIDVVSGGASAVYGSDALSGVVNFILKDNLDGFRADAQVGFAQHDNNNEAVRSIVRARGFDLAPGKVADGGKQDLNIAFGKNFADGRGNITMYAGYRHFDPVLQSNRDVSACALQSIDAPRTALTCGGSSNTPYGTFAPLAGPNQGITLTNAKDGSPNWVPYDNSFAYNYAPTNYFQRSDNRYSAGAFAKFKFSPAAEVYGSFMFMRDHTFSQAAPSALFLGTTFNVPCNSPMLSSSQASALCGANAGSAGLQPTLIGYRLAIAPRRDDLRHQDYRWTAGIRGEIANGLSYDFNYLHSRVNFDETYLNNVDNVKAQRALDVVNVGGTPTCRSVVDGTDRSCVPVNVFQANGVTADQAAYLFSPSNTAGRNRQTVFSGTITGDLGNYGLTSPWASRGISLVLGAEHRLETLKFTADDVAKQGGTTDADGSIRVIEGYGELEVPLVQNKPFFRELTLNGAARYSAYKNSQGSTGFGSSYNVWTYKGELTWRPIEMLRLRASYNHAIRAPNIGELFASQQVGNVAAVDPCSGATPSASAATCALTGVTPAQYGHIIDCPSDVCSALGGGNLALKPEIGDTYTIGLVLTPEQIRNFSLSVDYYNIKVKNYISPIDPALIIDQCQETQDPFYCGLFHRDPRSGAIFGTDGYIVSTTLNTGYLKTSGIDVITDYTLGLGGLGKLNFNLVGTYLINRIAQPLPGLGTYDCKGLYGPTCGQPLPEWRHVLRTTWALPQDATLSLSWRYIGATKVNGSSVVNDRIAPYSYFDLAGTIAVAKSFKLRMGVNNLFDKDPPAIDAGLLSLFGNGNTYPGVYDPLGRTIFFGATVNF</sequence>
<dbReference type="CDD" id="cd01347">
    <property type="entry name" value="ligand_gated_channel"/>
    <property type="match status" value="1"/>
</dbReference>
<evidence type="ECO:0000313" key="13">
    <source>
        <dbReference type="EMBL" id="QNQ12037.1"/>
    </source>
</evidence>
<accession>A0A7H0LQT4</accession>
<evidence type="ECO:0000259" key="12">
    <source>
        <dbReference type="Pfam" id="PF07715"/>
    </source>
</evidence>
<keyword evidence="6 8" id="KW-0472">Membrane</keyword>
<feature type="region of interest" description="Disordered" evidence="10">
    <location>
        <begin position="1"/>
        <end position="23"/>
    </location>
</feature>
<comment type="subcellular location">
    <subcellularLocation>
        <location evidence="1 8">Cell outer membrane</location>
        <topology evidence="1 8">Multi-pass membrane protein</topology>
    </subcellularLocation>
</comment>
<keyword evidence="5 9" id="KW-0798">TonB box</keyword>
<dbReference type="InterPro" id="IPR000531">
    <property type="entry name" value="Beta-barrel_TonB"/>
</dbReference>
<keyword evidence="4 8" id="KW-0812">Transmembrane</keyword>
<evidence type="ECO:0000256" key="3">
    <source>
        <dbReference type="ARBA" id="ARBA00022452"/>
    </source>
</evidence>
<protein>
    <submittedName>
        <fullName evidence="13">TonB-dependent receptor</fullName>
    </submittedName>
</protein>
<name>A0A7H0LQT4_9SPHN</name>
<evidence type="ECO:0000256" key="6">
    <source>
        <dbReference type="ARBA" id="ARBA00023136"/>
    </source>
</evidence>
<dbReference type="SUPFAM" id="SSF56935">
    <property type="entry name" value="Porins"/>
    <property type="match status" value="1"/>
</dbReference>
<dbReference type="GO" id="GO:0009279">
    <property type="term" value="C:cell outer membrane"/>
    <property type="evidence" value="ECO:0007669"/>
    <property type="project" value="UniProtKB-SubCell"/>
</dbReference>
<evidence type="ECO:0000313" key="14">
    <source>
        <dbReference type="Proteomes" id="UP000516148"/>
    </source>
</evidence>
<keyword evidence="3 8" id="KW-1134">Transmembrane beta strand</keyword>
<dbReference type="InterPro" id="IPR036942">
    <property type="entry name" value="Beta-barrel_TonB_sf"/>
</dbReference>
<dbReference type="InterPro" id="IPR039426">
    <property type="entry name" value="TonB-dep_rcpt-like"/>
</dbReference>
<evidence type="ECO:0000256" key="8">
    <source>
        <dbReference type="PROSITE-ProRule" id="PRU01360"/>
    </source>
</evidence>
<keyword evidence="14" id="KW-1185">Reference proteome</keyword>
<dbReference type="KEGG" id="spap:H3Z74_14420"/>
<organism evidence="13 14">
    <name type="scientific">Sphingomonas alpina</name>
    <dbReference type="NCBI Taxonomy" id="653931"/>
    <lineage>
        <taxon>Bacteria</taxon>
        <taxon>Pseudomonadati</taxon>
        <taxon>Pseudomonadota</taxon>
        <taxon>Alphaproteobacteria</taxon>
        <taxon>Sphingomonadales</taxon>
        <taxon>Sphingomonadaceae</taxon>
        <taxon>Sphingomonas</taxon>
    </lineage>
</organism>
<evidence type="ECO:0000259" key="11">
    <source>
        <dbReference type="Pfam" id="PF00593"/>
    </source>
</evidence>
<evidence type="ECO:0000256" key="9">
    <source>
        <dbReference type="RuleBase" id="RU003357"/>
    </source>
</evidence>
<reference evidence="13 14" key="1">
    <citation type="submission" date="2020-09" db="EMBL/GenBank/DDBJ databases">
        <title>Sphingomonas sp., a new species isolated from pork steak.</title>
        <authorList>
            <person name="Heidler von Heilborn D."/>
        </authorList>
    </citation>
    <scope>NUCLEOTIDE SEQUENCE [LARGE SCALE GENOMIC DNA]</scope>
    <source>
        <strain evidence="14">S8-3T</strain>
    </source>
</reference>
<dbReference type="Gene3D" id="2.170.130.10">
    <property type="entry name" value="TonB-dependent receptor, plug domain"/>
    <property type="match status" value="1"/>
</dbReference>
<dbReference type="Pfam" id="PF07715">
    <property type="entry name" value="Plug"/>
    <property type="match status" value="1"/>
</dbReference>
<dbReference type="AlphaFoldDB" id="A0A7H0LQT4"/>
<proteinExistence type="inferred from homology"/>
<keyword evidence="2 8" id="KW-0813">Transport</keyword>
<dbReference type="Proteomes" id="UP000516148">
    <property type="component" value="Chromosome"/>
</dbReference>
<dbReference type="EMBL" id="CP061038">
    <property type="protein sequence ID" value="QNQ12037.1"/>
    <property type="molecule type" value="Genomic_DNA"/>
</dbReference>
<dbReference type="PROSITE" id="PS52016">
    <property type="entry name" value="TONB_DEPENDENT_REC_3"/>
    <property type="match status" value="1"/>
</dbReference>
<dbReference type="Gene3D" id="2.40.170.20">
    <property type="entry name" value="TonB-dependent receptor, beta-barrel domain"/>
    <property type="match status" value="1"/>
</dbReference>
<feature type="domain" description="TonB-dependent receptor plug" evidence="12">
    <location>
        <begin position="37"/>
        <end position="142"/>
    </location>
</feature>
<evidence type="ECO:0000256" key="4">
    <source>
        <dbReference type="ARBA" id="ARBA00022692"/>
    </source>
</evidence>
<evidence type="ECO:0000256" key="1">
    <source>
        <dbReference type="ARBA" id="ARBA00004571"/>
    </source>
</evidence>
<dbReference type="Pfam" id="PF00593">
    <property type="entry name" value="TonB_dep_Rec_b-barrel"/>
    <property type="match status" value="1"/>
</dbReference>
<feature type="domain" description="TonB-dependent receptor-like beta-barrel" evidence="11">
    <location>
        <begin position="385"/>
        <end position="904"/>
    </location>
</feature>
<dbReference type="PANTHER" id="PTHR47234:SF2">
    <property type="entry name" value="TONB-DEPENDENT RECEPTOR"/>
    <property type="match status" value="1"/>
</dbReference>